<reference evidence="1" key="1">
    <citation type="submission" date="2014-11" db="EMBL/GenBank/DDBJ databases">
        <authorList>
            <person name="Amaro Gonzalez C."/>
        </authorList>
    </citation>
    <scope>NUCLEOTIDE SEQUENCE</scope>
</reference>
<organism evidence="1">
    <name type="scientific">Anguilla anguilla</name>
    <name type="common">European freshwater eel</name>
    <name type="synonym">Muraena anguilla</name>
    <dbReference type="NCBI Taxonomy" id="7936"/>
    <lineage>
        <taxon>Eukaryota</taxon>
        <taxon>Metazoa</taxon>
        <taxon>Chordata</taxon>
        <taxon>Craniata</taxon>
        <taxon>Vertebrata</taxon>
        <taxon>Euteleostomi</taxon>
        <taxon>Actinopterygii</taxon>
        <taxon>Neopterygii</taxon>
        <taxon>Teleostei</taxon>
        <taxon>Anguilliformes</taxon>
        <taxon>Anguillidae</taxon>
        <taxon>Anguilla</taxon>
    </lineage>
</organism>
<proteinExistence type="predicted"/>
<evidence type="ECO:0000313" key="1">
    <source>
        <dbReference type="EMBL" id="JAH24346.1"/>
    </source>
</evidence>
<accession>A0A0E9R5C6</accession>
<protein>
    <submittedName>
        <fullName evidence="1">Uncharacterized protein</fullName>
    </submittedName>
</protein>
<sequence length="38" mass="4456">MHLKYLISLTIAPKNKEFFFPPVFDTKDSIFWLAQGVL</sequence>
<name>A0A0E9R5C6_ANGAN</name>
<dbReference type="EMBL" id="GBXM01084231">
    <property type="protein sequence ID" value="JAH24346.1"/>
    <property type="molecule type" value="Transcribed_RNA"/>
</dbReference>
<reference evidence="1" key="2">
    <citation type="journal article" date="2015" name="Fish Shellfish Immunol.">
        <title>Early steps in the European eel (Anguilla anguilla)-Vibrio vulnificus interaction in the gills: Role of the RtxA13 toxin.</title>
        <authorList>
            <person name="Callol A."/>
            <person name="Pajuelo D."/>
            <person name="Ebbesson L."/>
            <person name="Teles M."/>
            <person name="MacKenzie S."/>
            <person name="Amaro C."/>
        </authorList>
    </citation>
    <scope>NUCLEOTIDE SEQUENCE</scope>
</reference>
<dbReference type="AlphaFoldDB" id="A0A0E9R5C6"/>